<feature type="region of interest" description="Disordered" evidence="1">
    <location>
        <begin position="1"/>
        <end position="33"/>
    </location>
</feature>
<protein>
    <submittedName>
        <fullName evidence="2">Uncharacterized protein</fullName>
    </submittedName>
</protein>
<reference evidence="2 3" key="1">
    <citation type="journal article" date="2018" name="Front. Plant Sci.">
        <title>Red Clover (Trifolium pratense) and Zigzag Clover (T. medium) - A Picture of Genomic Similarities and Differences.</title>
        <authorList>
            <person name="Dluhosova J."/>
            <person name="Istvanek J."/>
            <person name="Nedelnik J."/>
            <person name="Repkova J."/>
        </authorList>
    </citation>
    <scope>NUCLEOTIDE SEQUENCE [LARGE SCALE GENOMIC DNA]</scope>
    <source>
        <strain evidence="3">cv. 10/8</strain>
        <tissue evidence="2">Leaf</tissue>
    </source>
</reference>
<feature type="compositionally biased region" description="Gly residues" evidence="1">
    <location>
        <begin position="14"/>
        <end position="33"/>
    </location>
</feature>
<keyword evidence="3" id="KW-1185">Reference proteome</keyword>
<proteinExistence type="predicted"/>
<evidence type="ECO:0000313" key="2">
    <source>
        <dbReference type="EMBL" id="MCI02225.1"/>
    </source>
</evidence>
<accession>A0A392NUR5</accession>
<sequence length="33" mass="3154">MGEESIMGDEGKGLSVGQGKGAEGGGCGLEEGK</sequence>
<evidence type="ECO:0000256" key="1">
    <source>
        <dbReference type="SAM" id="MobiDB-lite"/>
    </source>
</evidence>
<dbReference type="EMBL" id="LXQA010048470">
    <property type="protein sequence ID" value="MCI02225.1"/>
    <property type="molecule type" value="Genomic_DNA"/>
</dbReference>
<organism evidence="2 3">
    <name type="scientific">Trifolium medium</name>
    <dbReference type="NCBI Taxonomy" id="97028"/>
    <lineage>
        <taxon>Eukaryota</taxon>
        <taxon>Viridiplantae</taxon>
        <taxon>Streptophyta</taxon>
        <taxon>Embryophyta</taxon>
        <taxon>Tracheophyta</taxon>
        <taxon>Spermatophyta</taxon>
        <taxon>Magnoliopsida</taxon>
        <taxon>eudicotyledons</taxon>
        <taxon>Gunneridae</taxon>
        <taxon>Pentapetalae</taxon>
        <taxon>rosids</taxon>
        <taxon>fabids</taxon>
        <taxon>Fabales</taxon>
        <taxon>Fabaceae</taxon>
        <taxon>Papilionoideae</taxon>
        <taxon>50 kb inversion clade</taxon>
        <taxon>NPAAA clade</taxon>
        <taxon>Hologalegina</taxon>
        <taxon>IRL clade</taxon>
        <taxon>Trifolieae</taxon>
        <taxon>Trifolium</taxon>
    </lineage>
</organism>
<evidence type="ECO:0000313" key="3">
    <source>
        <dbReference type="Proteomes" id="UP000265520"/>
    </source>
</evidence>
<name>A0A392NUR5_9FABA</name>
<dbReference type="AlphaFoldDB" id="A0A392NUR5"/>
<comment type="caution">
    <text evidence="2">The sequence shown here is derived from an EMBL/GenBank/DDBJ whole genome shotgun (WGS) entry which is preliminary data.</text>
</comment>
<dbReference type="Proteomes" id="UP000265520">
    <property type="component" value="Unassembled WGS sequence"/>
</dbReference>